<evidence type="ECO:0000313" key="1">
    <source>
        <dbReference type="EMBL" id="KAK8892965.1"/>
    </source>
</evidence>
<proteinExistence type="predicted"/>
<sequence length="150" mass="17472">MISGYNAKYENSNYYIYKWARWLRADYHVARCSNHAEGAHGNINDSMKQRGASNFSSGLSTIINYVLKFFQNRKSNHGSFFGKHHIKIKQMMIKLLRTSRGFNIEECVKDCSCSDDSYNELIFGVQYPCCHKILEQIYMSQQMINSKNLT</sequence>
<name>A0ABR2KPA2_9EUKA</name>
<dbReference type="Proteomes" id="UP001470230">
    <property type="component" value="Unassembled WGS sequence"/>
</dbReference>
<reference evidence="1 2" key="1">
    <citation type="submission" date="2024-04" db="EMBL/GenBank/DDBJ databases">
        <title>Tritrichomonas musculus Genome.</title>
        <authorList>
            <person name="Alves-Ferreira E."/>
            <person name="Grigg M."/>
            <person name="Lorenzi H."/>
            <person name="Galac M."/>
        </authorList>
    </citation>
    <scope>NUCLEOTIDE SEQUENCE [LARGE SCALE GENOMIC DNA]</scope>
    <source>
        <strain evidence="1 2">EAF2021</strain>
    </source>
</reference>
<dbReference type="EMBL" id="JAPFFF010000004">
    <property type="protein sequence ID" value="KAK8892965.1"/>
    <property type="molecule type" value="Genomic_DNA"/>
</dbReference>
<accession>A0ABR2KPA2</accession>
<evidence type="ECO:0000313" key="2">
    <source>
        <dbReference type="Proteomes" id="UP001470230"/>
    </source>
</evidence>
<organism evidence="1 2">
    <name type="scientific">Tritrichomonas musculus</name>
    <dbReference type="NCBI Taxonomy" id="1915356"/>
    <lineage>
        <taxon>Eukaryota</taxon>
        <taxon>Metamonada</taxon>
        <taxon>Parabasalia</taxon>
        <taxon>Tritrichomonadida</taxon>
        <taxon>Tritrichomonadidae</taxon>
        <taxon>Tritrichomonas</taxon>
    </lineage>
</organism>
<comment type="caution">
    <text evidence="1">The sequence shown here is derived from an EMBL/GenBank/DDBJ whole genome shotgun (WGS) entry which is preliminary data.</text>
</comment>
<gene>
    <name evidence="1" type="ORF">M9Y10_030219</name>
</gene>
<protein>
    <submittedName>
        <fullName evidence="1">Uncharacterized protein</fullName>
    </submittedName>
</protein>
<keyword evidence="2" id="KW-1185">Reference proteome</keyword>